<gene>
    <name evidence="1" type="ORF">AB0K40_10215</name>
</gene>
<sequence length="157" mass="17910">MGRVPTDLFSVFRGLELDPSGRLGFTYKTYADVSHAARTVDTKWLCWGWGAGESMNTRFHVIDGREEDYGWSCRMKVASGPYTNYWLDSSDGYLCAVGSSSQRWRFVGAGDQVEWWQGERPVVITEKKPASDCEATHQLRAQYRATPEMFTISRIDF</sequence>
<proteinExistence type="predicted"/>
<dbReference type="Proteomes" id="UP001552427">
    <property type="component" value="Unassembled WGS sequence"/>
</dbReference>
<organism evidence="1 2">
    <name type="scientific">Nonomuraea bangladeshensis</name>
    <dbReference type="NCBI Taxonomy" id="404385"/>
    <lineage>
        <taxon>Bacteria</taxon>
        <taxon>Bacillati</taxon>
        <taxon>Actinomycetota</taxon>
        <taxon>Actinomycetes</taxon>
        <taxon>Streptosporangiales</taxon>
        <taxon>Streptosporangiaceae</taxon>
        <taxon>Nonomuraea</taxon>
    </lineage>
</organism>
<evidence type="ECO:0000313" key="2">
    <source>
        <dbReference type="Proteomes" id="UP001552427"/>
    </source>
</evidence>
<name>A0ABV3H021_9ACTN</name>
<accession>A0ABV3H021</accession>
<dbReference type="RefSeq" id="WP_364447133.1">
    <property type="nucleotide sequence ID" value="NZ_JBFARM010000003.1"/>
</dbReference>
<keyword evidence="2" id="KW-1185">Reference proteome</keyword>
<evidence type="ECO:0008006" key="3">
    <source>
        <dbReference type="Google" id="ProtNLM"/>
    </source>
</evidence>
<protein>
    <recommendedName>
        <fullName evidence="3">DUF1036 domain-containing protein</fullName>
    </recommendedName>
</protein>
<comment type="caution">
    <text evidence="1">The sequence shown here is derived from an EMBL/GenBank/DDBJ whole genome shotgun (WGS) entry which is preliminary data.</text>
</comment>
<dbReference type="EMBL" id="JBFARM010000003">
    <property type="protein sequence ID" value="MEV4285867.1"/>
    <property type="molecule type" value="Genomic_DNA"/>
</dbReference>
<reference evidence="1 2" key="1">
    <citation type="submission" date="2024-06" db="EMBL/GenBank/DDBJ databases">
        <title>The Natural Products Discovery Center: Release of the First 8490 Sequenced Strains for Exploring Actinobacteria Biosynthetic Diversity.</title>
        <authorList>
            <person name="Kalkreuter E."/>
            <person name="Kautsar S.A."/>
            <person name="Yang D."/>
            <person name="Bader C.D."/>
            <person name="Teijaro C.N."/>
            <person name="Fluegel L."/>
            <person name="Davis C.M."/>
            <person name="Simpson J.R."/>
            <person name="Lauterbach L."/>
            <person name="Steele A.D."/>
            <person name="Gui C."/>
            <person name="Meng S."/>
            <person name="Li G."/>
            <person name="Viehrig K."/>
            <person name="Ye F."/>
            <person name="Su P."/>
            <person name="Kiefer A.F."/>
            <person name="Nichols A."/>
            <person name="Cepeda A.J."/>
            <person name="Yan W."/>
            <person name="Fan B."/>
            <person name="Jiang Y."/>
            <person name="Adhikari A."/>
            <person name="Zheng C.-J."/>
            <person name="Schuster L."/>
            <person name="Cowan T.M."/>
            <person name="Smanski M.J."/>
            <person name="Chevrette M.G."/>
            <person name="De Carvalho L.P.S."/>
            <person name="Shen B."/>
        </authorList>
    </citation>
    <scope>NUCLEOTIDE SEQUENCE [LARGE SCALE GENOMIC DNA]</scope>
    <source>
        <strain evidence="1 2">NPDC049574</strain>
    </source>
</reference>
<evidence type="ECO:0000313" key="1">
    <source>
        <dbReference type="EMBL" id="MEV4285867.1"/>
    </source>
</evidence>